<feature type="chain" id="PRO_5045779487" evidence="2">
    <location>
        <begin position="25"/>
        <end position="114"/>
    </location>
</feature>
<accession>A0ABY6MTW3</accession>
<dbReference type="RefSeq" id="WP_264893194.1">
    <property type="nucleotide sequence ID" value="NZ_CP110257.1"/>
</dbReference>
<organism evidence="3 4">
    <name type="scientific">Caldimonas aquatica</name>
    <dbReference type="NCBI Taxonomy" id="376175"/>
    <lineage>
        <taxon>Bacteria</taxon>
        <taxon>Pseudomonadati</taxon>
        <taxon>Pseudomonadota</taxon>
        <taxon>Betaproteobacteria</taxon>
        <taxon>Burkholderiales</taxon>
        <taxon>Sphaerotilaceae</taxon>
        <taxon>Caldimonas</taxon>
    </lineage>
</organism>
<name>A0ABY6MTW3_9BURK</name>
<feature type="region of interest" description="Disordered" evidence="1">
    <location>
        <begin position="66"/>
        <end position="114"/>
    </location>
</feature>
<feature type="signal peptide" evidence="2">
    <location>
        <begin position="1"/>
        <end position="24"/>
    </location>
</feature>
<dbReference type="Proteomes" id="UP001163266">
    <property type="component" value="Chromosome"/>
</dbReference>
<evidence type="ECO:0000313" key="3">
    <source>
        <dbReference type="EMBL" id="UZD55440.1"/>
    </source>
</evidence>
<dbReference type="EMBL" id="CP110257">
    <property type="protein sequence ID" value="UZD55440.1"/>
    <property type="molecule type" value="Genomic_DNA"/>
</dbReference>
<gene>
    <name evidence="3" type="ORF">OMP39_02275</name>
</gene>
<reference evidence="3" key="1">
    <citation type="submission" date="2022-10" db="EMBL/GenBank/DDBJ databases">
        <title>Complete genome sequence of Schlegelella aquatica LMG 23380.</title>
        <authorList>
            <person name="Musilova J."/>
            <person name="Kourilova X."/>
            <person name="Bezdicek M."/>
            <person name="Hermankova K."/>
            <person name="Obruca S."/>
            <person name="Sedlar K."/>
        </authorList>
    </citation>
    <scope>NUCLEOTIDE SEQUENCE</scope>
    <source>
        <strain evidence="3">LMG 23380</strain>
    </source>
</reference>
<keyword evidence="2" id="KW-0732">Signal</keyword>
<evidence type="ECO:0000256" key="1">
    <source>
        <dbReference type="SAM" id="MobiDB-lite"/>
    </source>
</evidence>
<evidence type="ECO:0000313" key="4">
    <source>
        <dbReference type="Proteomes" id="UP001163266"/>
    </source>
</evidence>
<proteinExistence type="predicted"/>
<keyword evidence="4" id="KW-1185">Reference proteome</keyword>
<protein>
    <submittedName>
        <fullName evidence="3">Uncharacterized protein</fullName>
    </submittedName>
</protein>
<sequence>MTSTTFRRTLPAAVLALAAGGAGAQGAPSTFELDLPYRSAFDGYLPHADPTAFDWRGANDLVRRLGGHAGHLRSPERAKDAAEKPGRPAAPTDVGPGAPEGRRQPARGTDGGGR</sequence>
<feature type="compositionally biased region" description="Basic and acidic residues" evidence="1">
    <location>
        <begin position="73"/>
        <end position="86"/>
    </location>
</feature>
<evidence type="ECO:0000256" key="2">
    <source>
        <dbReference type="SAM" id="SignalP"/>
    </source>
</evidence>